<organism evidence="1">
    <name type="scientific">Melicertus latisulcatus majanivirus</name>
    <dbReference type="NCBI Taxonomy" id="2984277"/>
    <lineage>
        <taxon>Viruses</taxon>
        <taxon>Viruses incertae sedis</taxon>
        <taxon>Naldaviricetes</taxon>
        <taxon>Nimaviridae</taxon>
    </lineage>
</organism>
<reference evidence="1" key="1">
    <citation type="submission" date="2022-10" db="EMBL/GenBank/DDBJ databases">
        <title>Genome sequences of endogenous nimaviruses in decapod crustaceans.</title>
        <authorList>
            <person name="Kawato S."/>
            <person name="Nozaki R."/>
            <person name="Kondo H."/>
            <person name="Hirono I."/>
        </authorList>
    </citation>
    <scope>NUCLEOTIDE SEQUENCE</scope>
    <source>
        <strain evidence="1">Okinawa2016</strain>
    </source>
</reference>
<evidence type="ECO:0000313" key="1">
    <source>
        <dbReference type="EMBL" id="BDT62381.1"/>
    </source>
</evidence>
<sequence>MNPTTLKSAALSSIVKHTLQTVSAIECEESRFRKIYPMFVNDIEFHENTKSMISEVRTLLMDIPLPLIDEYVELVMKIFCIELKNFCSIPGEYNIRYAILLDIIPFYRLSTFSDKWIFIRSSSLSYIWAEFLYKKWVECSKSEELKFKKLSLCAIPLSITGMFNFRDMFKNFIHLTSLKILPISLSRFEKCSSNFVIELVSRYCLKLREFHLAYNGETLKNTESRIEDLVKCRNLVSLWLYDISPTTTVENVDGLQKLLIELKNLKCLFHKDLKLAILDPNDKISGTLGLEHLILRDDVFHDRDHKVILTTDEFVRLSKICPATRTLKLIKPPPCIDTVARAIPNLEILDMSICGDVILLGLSRALLQKNLKNLKVLKLKKVFDMDYTHISQLAHNCPNLEVLDISFSTIKANGDLILPPQQSSAFPHLRELTMIPNCNSTFFHMCSFGRCEYGIWGVGEKLTRYLLKGSHNLKSLHMHYDDSYYKPSSSFILEMLESLNCLASLQLVSSLDMHCKIIHQMITRCPMLKELAAFGCWNFKKHINQNLPVQINFKMYCECRDIKLFR</sequence>
<dbReference type="InterPro" id="IPR032675">
    <property type="entry name" value="LRR_dom_sf"/>
</dbReference>
<dbReference type="Gene3D" id="3.80.10.10">
    <property type="entry name" value="Ribonuclease Inhibitor"/>
    <property type="match status" value="1"/>
</dbReference>
<proteinExistence type="predicted"/>
<name>A0A9C7F6R7_9VIRU</name>
<dbReference type="PANTHER" id="PTHR38926">
    <property type="entry name" value="F-BOX DOMAIN CONTAINING PROTEIN, EXPRESSED"/>
    <property type="match status" value="1"/>
</dbReference>
<protein>
    <submittedName>
        <fullName evidence="1">Uncharacterized protein</fullName>
    </submittedName>
</protein>
<accession>A0A9C7F6R7</accession>
<dbReference type="EMBL" id="LC738874">
    <property type="protein sequence ID" value="BDT62381.1"/>
    <property type="molecule type" value="Genomic_DNA"/>
</dbReference>
<dbReference type="PANTHER" id="PTHR38926:SF5">
    <property type="entry name" value="F-BOX AND LEUCINE-RICH REPEAT PROTEIN 6"/>
    <property type="match status" value="1"/>
</dbReference>
<dbReference type="SUPFAM" id="SSF52047">
    <property type="entry name" value="RNI-like"/>
    <property type="match status" value="1"/>
</dbReference>